<dbReference type="SUPFAM" id="SSF54523">
    <property type="entry name" value="Pili subunits"/>
    <property type="match status" value="1"/>
</dbReference>
<evidence type="ECO:0008006" key="3">
    <source>
        <dbReference type="Google" id="ProtNLM"/>
    </source>
</evidence>
<gene>
    <name evidence="1" type="ORF">OZSIB_3404</name>
</gene>
<accession>A0A367ZS66</accession>
<protein>
    <recommendedName>
        <fullName evidence="3">General secretion pathway GspH domain-containing protein</fullName>
    </recommendedName>
</protein>
<reference evidence="1 2" key="1">
    <citation type="submission" date="2018-05" db="EMBL/GenBank/DDBJ databases">
        <title>A metagenomic window into the 2 km-deep terrestrial subsurface aquifer revealed taxonomically and functionally diverse microbial community comprising novel uncultured bacterial lineages.</title>
        <authorList>
            <person name="Kadnikov V.V."/>
            <person name="Mardanov A.V."/>
            <person name="Beletsky A.V."/>
            <person name="Banks D."/>
            <person name="Pimenov N.V."/>
            <person name="Frank Y.A."/>
            <person name="Karnachuk O.V."/>
            <person name="Ravin N.V."/>
        </authorList>
    </citation>
    <scope>NUCLEOTIDE SEQUENCE [LARGE SCALE GENOMIC DNA]</scope>
    <source>
        <strain evidence="1">BY5</strain>
    </source>
</reference>
<dbReference type="Proteomes" id="UP000252355">
    <property type="component" value="Unassembled WGS sequence"/>
</dbReference>
<dbReference type="AlphaFoldDB" id="A0A367ZS66"/>
<dbReference type="EMBL" id="QOQW01000007">
    <property type="protein sequence ID" value="RCK80222.1"/>
    <property type="molecule type" value="Genomic_DNA"/>
</dbReference>
<evidence type="ECO:0000313" key="2">
    <source>
        <dbReference type="Proteomes" id="UP000252355"/>
    </source>
</evidence>
<proteinExistence type="predicted"/>
<organism evidence="1 2">
    <name type="scientific">Candidatus Ozemobacter sibiricus</name>
    <dbReference type="NCBI Taxonomy" id="2268124"/>
    <lineage>
        <taxon>Bacteria</taxon>
        <taxon>Candidatus Ozemobacteria</taxon>
        <taxon>Candidatus Ozemobacterales</taxon>
        <taxon>Candidatus Ozemobacteraceae</taxon>
        <taxon>Candidatus Ozemobacter</taxon>
    </lineage>
</organism>
<evidence type="ECO:0000313" key="1">
    <source>
        <dbReference type="EMBL" id="RCK80222.1"/>
    </source>
</evidence>
<name>A0A367ZS66_9BACT</name>
<comment type="caution">
    <text evidence="1">The sequence shown here is derived from an EMBL/GenBank/DDBJ whole genome shotgun (WGS) entry which is preliminary data.</text>
</comment>
<dbReference type="InterPro" id="IPR045584">
    <property type="entry name" value="Pilin-like"/>
</dbReference>
<sequence length="124" mass="13401">MLIVLLVIGILSATGAGFFRQVARDTRLRTIADTLAAFLGACRSRAEQRGLPITLEIRGQRLVAAEAPALSCPLPPLVDPTRSDLHGLRFAGTQCWRADGMPLQRLELLVRLPGEGVATVSLTW</sequence>